<gene>
    <name evidence="5" type="ORF">WALSEDRAFT_51377</name>
</gene>
<feature type="chain" id="PRO_5003697971" evidence="3">
    <location>
        <begin position="19"/>
        <end position="349"/>
    </location>
</feature>
<protein>
    <submittedName>
        <fullName evidence="5">Di-copper centre-containing protein</fullName>
    </submittedName>
</protein>
<dbReference type="Gene3D" id="1.10.1280.10">
    <property type="entry name" value="Di-copper center containing domain from catechol oxidase"/>
    <property type="match status" value="1"/>
</dbReference>
<feature type="domain" description="Tyrosinase copper-binding" evidence="4">
    <location>
        <begin position="257"/>
        <end position="268"/>
    </location>
</feature>
<dbReference type="Proteomes" id="UP000005242">
    <property type="component" value="Unassembled WGS sequence"/>
</dbReference>
<evidence type="ECO:0000256" key="3">
    <source>
        <dbReference type="SAM" id="SignalP"/>
    </source>
</evidence>
<dbReference type="PROSITE" id="PS00498">
    <property type="entry name" value="TYROSINASE_2"/>
    <property type="match status" value="1"/>
</dbReference>
<evidence type="ECO:0000256" key="1">
    <source>
        <dbReference type="ARBA" id="ARBA00022723"/>
    </source>
</evidence>
<dbReference type="RefSeq" id="XP_006958329.1">
    <property type="nucleotide sequence ID" value="XM_006958267.1"/>
</dbReference>
<dbReference type="SUPFAM" id="SSF48056">
    <property type="entry name" value="Di-copper centre-containing domain"/>
    <property type="match status" value="1"/>
</dbReference>
<dbReference type="GeneID" id="18472556"/>
<keyword evidence="6" id="KW-1185">Reference proteome</keyword>
<dbReference type="PRINTS" id="PR00092">
    <property type="entry name" value="TYROSINASE"/>
</dbReference>
<dbReference type="STRING" id="671144.I4YCE2"/>
<dbReference type="InterPro" id="IPR002227">
    <property type="entry name" value="Tyrosinase_Cu-bd"/>
</dbReference>
<dbReference type="OrthoDB" id="6132182at2759"/>
<keyword evidence="1" id="KW-0479">Metal-binding</keyword>
<organism evidence="5 6">
    <name type="scientific">Wallemia mellicola (strain ATCC MYA-4683 / CBS 633.66)</name>
    <name type="common">Wallemia sebi (CBS 633.66)</name>
    <dbReference type="NCBI Taxonomy" id="671144"/>
    <lineage>
        <taxon>Eukaryota</taxon>
        <taxon>Fungi</taxon>
        <taxon>Dikarya</taxon>
        <taxon>Basidiomycota</taxon>
        <taxon>Wallemiomycotina</taxon>
        <taxon>Wallemiomycetes</taxon>
        <taxon>Wallemiales</taxon>
        <taxon>Wallemiaceae</taxon>
        <taxon>Wallemia</taxon>
    </lineage>
</organism>
<dbReference type="HOGENOM" id="CLU_035914_1_2_1"/>
<dbReference type="PANTHER" id="PTHR11474:SF126">
    <property type="entry name" value="TYROSINASE-LIKE PROTEIN TYR-1-RELATED"/>
    <property type="match status" value="1"/>
</dbReference>
<dbReference type="Pfam" id="PF00264">
    <property type="entry name" value="Tyrosinase"/>
    <property type="match status" value="1"/>
</dbReference>
<proteinExistence type="predicted"/>
<dbReference type="InterPro" id="IPR008922">
    <property type="entry name" value="Di-copper_centre_dom_sf"/>
</dbReference>
<dbReference type="InParanoid" id="I4YCE2"/>
<dbReference type="InterPro" id="IPR050316">
    <property type="entry name" value="Tyrosinase/Hemocyanin"/>
</dbReference>
<dbReference type="eggNOG" id="ENOG502RM4B">
    <property type="taxonomic scope" value="Eukaryota"/>
</dbReference>
<sequence length="349" mass="39574">MVQVGFLSIAALVASAAAVPAKRSCDKIHVRRDWNSLNGDEKANFLGAIKCMMQKPTISINGVDQVSRFEDYTYIHQYPGYAIHWVARFLPWHRWFVYAYHQELQECGYEGAMPYWAWEQDYQDLSASNIWNADPEIGFGTYGNFDYNNVYNATVVTDGAFANHDINFPFPHKLSRNLPSSANLPWDGPGPYAQRGYNPEAMKNLTNIATYKEFSVLLESPDPLHNPSGIPGSHGAIHLSLSADMASNHGNNSSPNDPLFYMHHSNIDRIWSSWQALDEKHLYDYEGNTDFYWSTGMRSGLPASLDDPLLYGEANALGSENLKVKDVMDTTEWPLCYTYEDLEPWVFRG</sequence>
<reference evidence="5 6" key="1">
    <citation type="journal article" date="2012" name="Fungal Genet. Biol.">
        <title>The genome of the xerotolerant mold Wallemia sebi reveals adaptations to osmotic stress and suggests cryptic sexual reproduction.</title>
        <authorList>
            <person name="Padamsee M."/>
            <person name="Kumar T.K.A."/>
            <person name="Riley R."/>
            <person name="Binder M."/>
            <person name="Boyd A."/>
            <person name="Calvo A.M."/>
            <person name="Furukawa K."/>
            <person name="Hesse C."/>
            <person name="Hohmann S."/>
            <person name="James T.Y."/>
            <person name="LaButti K."/>
            <person name="Lapidus A."/>
            <person name="Lindquist E."/>
            <person name="Lucas S."/>
            <person name="Miller K."/>
            <person name="Shantappa S."/>
            <person name="Grigoriev I.V."/>
            <person name="Hibbett D.S."/>
            <person name="McLaughlin D.J."/>
            <person name="Spatafora J.W."/>
            <person name="Aime M.C."/>
        </authorList>
    </citation>
    <scope>NUCLEOTIDE SEQUENCE [LARGE SCALE GENOMIC DNA]</scope>
    <source>
        <strain evidence="6">ATCC MYA-4683 / CBS 633.66</strain>
    </source>
</reference>
<evidence type="ECO:0000256" key="2">
    <source>
        <dbReference type="ARBA" id="ARBA00023008"/>
    </source>
</evidence>
<evidence type="ECO:0000313" key="5">
    <source>
        <dbReference type="EMBL" id="EIM21634.1"/>
    </source>
</evidence>
<keyword evidence="2" id="KW-0186">Copper</keyword>
<evidence type="ECO:0000259" key="4">
    <source>
        <dbReference type="PROSITE" id="PS00498"/>
    </source>
</evidence>
<feature type="signal peptide" evidence="3">
    <location>
        <begin position="1"/>
        <end position="18"/>
    </location>
</feature>
<accession>I4YCE2</accession>
<dbReference type="GO" id="GO:0046872">
    <property type="term" value="F:metal ion binding"/>
    <property type="evidence" value="ECO:0007669"/>
    <property type="project" value="UniProtKB-KW"/>
</dbReference>
<keyword evidence="3" id="KW-0732">Signal</keyword>
<evidence type="ECO:0000313" key="6">
    <source>
        <dbReference type="Proteomes" id="UP000005242"/>
    </source>
</evidence>
<dbReference type="KEGG" id="wse:WALSEDRAFT_51377"/>
<dbReference type="PANTHER" id="PTHR11474">
    <property type="entry name" value="TYROSINASE FAMILY MEMBER"/>
    <property type="match status" value="1"/>
</dbReference>
<dbReference type="OMA" id="TAMKERC"/>
<dbReference type="AlphaFoldDB" id="I4YCE2"/>
<dbReference type="GO" id="GO:0016491">
    <property type="term" value="F:oxidoreductase activity"/>
    <property type="evidence" value="ECO:0007669"/>
    <property type="project" value="InterPro"/>
</dbReference>
<name>I4YCE2_WALMC</name>
<dbReference type="EMBL" id="JH668231">
    <property type="protein sequence ID" value="EIM21634.1"/>
    <property type="molecule type" value="Genomic_DNA"/>
</dbReference>